<sequence length="438" mass="51885">MNKFAIIHMQKFQISDVQGIQKHNQRQGKSKSNLDIDYSKSEQNYDLLNQQKIRYESTIKQEISERVKRKPRANSVVLSEFVVTASPDYMHSLSLDEQKRYFESSLDFIQKRYGKQNTLYAMVHMDEATPHMHIGVMPITEDNRLSAKDMFTRKELISLQQDFPLEMREKGFDVERGEGSEKKHLSPQAFKEKQDLEVEVEQLSNVKTHLKTKVVETHNQLQQTTNYIEKQNETLQKIQQQFLSLDKKIKEKKQEFETFRNQIPDKPVSMSYLREETKTEVTTKLFGKPEITEKKTENIVVTREQWRDMTEKVNAAVIIKSDYERLQKTDLVKENKQLHEAVDEICDSLQDSQKRNLKLQEENKQLSTEINSLKAHIRDLQINIKVLYQQTKKVFKEQFKAFRGLIKNELDMKGVNNQFEREHTREIKSKQKGYDMER</sequence>
<dbReference type="InterPro" id="IPR001668">
    <property type="entry name" value="Mob_Pre"/>
</dbReference>
<dbReference type="Pfam" id="PF01076">
    <property type="entry name" value="Mob_Pre"/>
    <property type="match status" value="1"/>
</dbReference>
<dbReference type="Proteomes" id="UP000014009">
    <property type="component" value="Unassembled WGS sequence"/>
</dbReference>
<accession>A0A9W5QMK7</accession>
<gene>
    <name evidence="3" type="ORF">IGM_06754</name>
</gene>
<proteinExistence type="inferred from homology"/>
<dbReference type="Gene3D" id="3.30.930.30">
    <property type="match status" value="1"/>
</dbReference>
<name>A0A9W5QMK7_BACCE</name>
<protein>
    <submittedName>
        <fullName evidence="3">Plasmid recombination enzyme</fullName>
    </submittedName>
</protein>
<evidence type="ECO:0000313" key="3">
    <source>
        <dbReference type="EMBL" id="EOP77893.1"/>
    </source>
</evidence>
<dbReference type="CDD" id="cd17242">
    <property type="entry name" value="MobM_relaxase"/>
    <property type="match status" value="1"/>
</dbReference>
<organism evidence="3 4">
    <name type="scientific">Bacillus cereus HuB4-4</name>
    <dbReference type="NCBI Taxonomy" id="1053211"/>
    <lineage>
        <taxon>Bacteria</taxon>
        <taxon>Bacillati</taxon>
        <taxon>Bacillota</taxon>
        <taxon>Bacilli</taxon>
        <taxon>Bacillales</taxon>
        <taxon>Bacillaceae</taxon>
        <taxon>Bacillus</taxon>
        <taxon>Bacillus cereus group</taxon>
    </lineage>
</organism>
<dbReference type="GO" id="GO:0003677">
    <property type="term" value="F:DNA binding"/>
    <property type="evidence" value="ECO:0007669"/>
    <property type="project" value="InterPro"/>
</dbReference>
<feature type="coiled-coil region" evidence="2">
    <location>
        <begin position="349"/>
        <end position="390"/>
    </location>
</feature>
<dbReference type="EMBL" id="AHEF01000111">
    <property type="protein sequence ID" value="EOP77893.1"/>
    <property type="molecule type" value="Genomic_DNA"/>
</dbReference>
<evidence type="ECO:0000256" key="1">
    <source>
        <dbReference type="ARBA" id="ARBA00010657"/>
    </source>
</evidence>
<dbReference type="NCBIfam" id="NF041497">
    <property type="entry name" value="MobV"/>
    <property type="match status" value="1"/>
</dbReference>
<dbReference type="RefSeq" id="WP_016099255.1">
    <property type="nucleotide sequence ID" value="NZ_KB976540.1"/>
</dbReference>
<keyword evidence="2" id="KW-0175">Coiled coil</keyword>
<reference evidence="3 4" key="1">
    <citation type="submission" date="2012-12" db="EMBL/GenBank/DDBJ databases">
        <title>The Genome Sequence of Bacillus cereus HuB4-4.</title>
        <authorList>
            <consortium name="The Broad Institute Genome Sequencing Platform"/>
            <consortium name="The Broad Institute Genome Sequencing Center for Infectious Disease"/>
            <person name="Feldgarden M."/>
            <person name="Van der Auwera G.A."/>
            <person name="Mahillon J."/>
            <person name="Duprez V."/>
            <person name="Timmery S."/>
            <person name="Mattelet C."/>
            <person name="Dierick K."/>
            <person name="Sun M."/>
            <person name="Yu Z."/>
            <person name="Zhu L."/>
            <person name="Hu X."/>
            <person name="Shank E.B."/>
            <person name="Swiecicka I."/>
            <person name="Hansen B.M."/>
            <person name="Andrup L."/>
            <person name="Walker B."/>
            <person name="Young S.K."/>
            <person name="Zeng Q."/>
            <person name="Gargeya S."/>
            <person name="Fitzgerald M."/>
            <person name="Haas B."/>
            <person name="Abouelleil A."/>
            <person name="Alvarado L."/>
            <person name="Arachchi H.M."/>
            <person name="Berlin A.M."/>
            <person name="Chapman S.B."/>
            <person name="Dewar J."/>
            <person name="Goldberg J."/>
            <person name="Griggs A."/>
            <person name="Gujja S."/>
            <person name="Hansen M."/>
            <person name="Howarth C."/>
            <person name="Imamovic A."/>
            <person name="Larimer J."/>
            <person name="McCowan C."/>
            <person name="Murphy C."/>
            <person name="Neiman D."/>
            <person name="Pearson M."/>
            <person name="Priest M."/>
            <person name="Roberts A."/>
            <person name="Saif S."/>
            <person name="Shea T."/>
            <person name="Sisk P."/>
            <person name="Sykes S."/>
            <person name="Wortman J."/>
            <person name="Nusbaum C."/>
            <person name="Birren B."/>
        </authorList>
    </citation>
    <scope>NUCLEOTIDE SEQUENCE [LARGE SCALE GENOMIC DNA]</scope>
    <source>
        <strain evidence="3 4">HuB4-4</strain>
    </source>
</reference>
<comment type="caution">
    <text evidence="3">The sequence shown here is derived from an EMBL/GenBank/DDBJ whole genome shotgun (WGS) entry which is preliminary data.</text>
</comment>
<evidence type="ECO:0000313" key="4">
    <source>
        <dbReference type="Proteomes" id="UP000014009"/>
    </source>
</evidence>
<dbReference type="AlphaFoldDB" id="A0A9W5QMK7"/>
<feature type="coiled-coil region" evidence="2">
    <location>
        <begin position="193"/>
        <end position="255"/>
    </location>
</feature>
<comment type="similarity">
    <text evidence="1">Belongs to the plasmid mobilization pre family.</text>
</comment>
<evidence type="ECO:0000256" key="2">
    <source>
        <dbReference type="SAM" id="Coils"/>
    </source>
</evidence>
<dbReference type="GO" id="GO:0006310">
    <property type="term" value="P:DNA recombination"/>
    <property type="evidence" value="ECO:0007669"/>
    <property type="project" value="InterPro"/>
</dbReference>